<reference evidence="2 3" key="1">
    <citation type="submission" date="2018-05" db="EMBL/GenBank/DDBJ databases">
        <title>Genomic Encyclopedia of Archaeal and Bacterial Type Strains, Phase II (KMG-II): from individual species to whole genera.</title>
        <authorList>
            <person name="Goeker M."/>
        </authorList>
    </citation>
    <scope>NUCLEOTIDE SEQUENCE [LARGE SCALE GENOMIC DNA]</scope>
    <source>
        <strain evidence="2 3">DSM 45184</strain>
    </source>
</reference>
<keyword evidence="3" id="KW-1185">Reference proteome</keyword>
<dbReference type="Gene3D" id="3.40.50.1820">
    <property type="entry name" value="alpha/beta hydrolase"/>
    <property type="match status" value="1"/>
</dbReference>
<protein>
    <submittedName>
        <fullName evidence="2">Pimeloyl-ACP methyl ester carboxylesterase</fullName>
    </submittedName>
</protein>
<evidence type="ECO:0000313" key="3">
    <source>
        <dbReference type="Proteomes" id="UP000245697"/>
    </source>
</evidence>
<evidence type="ECO:0000259" key="1">
    <source>
        <dbReference type="Pfam" id="PF12697"/>
    </source>
</evidence>
<dbReference type="AlphaFoldDB" id="A0A316FKL6"/>
<name>A0A316FKL6_9ACTN</name>
<dbReference type="GO" id="GO:0003824">
    <property type="term" value="F:catalytic activity"/>
    <property type="evidence" value="ECO:0007669"/>
    <property type="project" value="UniProtKB-ARBA"/>
</dbReference>
<organism evidence="2 3">
    <name type="scientific">Actinoplanes xinjiangensis</name>
    <dbReference type="NCBI Taxonomy" id="512350"/>
    <lineage>
        <taxon>Bacteria</taxon>
        <taxon>Bacillati</taxon>
        <taxon>Actinomycetota</taxon>
        <taxon>Actinomycetes</taxon>
        <taxon>Micromonosporales</taxon>
        <taxon>Micromonosporaceae</taxon>
        <taxon>Actinoplanes</taxon>
    </lineage>
</organism>
<accession>A0A316FKL6</accession>
<dbReference type="OrthoDB" id="9773549at2"/>
<sequence length="224" mass="24031">MTEFVLVPGAWHGGWWYDPVVEALTTRGHRARAVTLAGLADTAEEHLVTLETHIDQVAALITGPVVLVGHSYGGMVVTAVADRVPHLVRALVMLDADVPDDGDSCWSLAPPAIRDSLIEGAGDDGLTVAPLPFFDDRARPHPLATLIQRVYLTGAWKQVPEKVFAAATDTPGGLQAPASTAKVRDDPAWRYEEWPTSHNVLRDGPDRVVGLLLSLSVAARSATR</sequence>
<dbReference type="InterPro" id="IPR000073">
    <property type="entry name" value="AB_hydrolase_1"/>
</dbReference>
<dbReference type="InterPro" id="IPR052897">
    <property type="entry name" value="Sec-Metab_Biosynth_Hydrolase"/>
</dbReference>
<comment type="caution">
    <text evidence="2">The sequence shown here is derived from an EMBL/GenBank/DDBJ whole genome shotgun (WGS) entry which is preliminary data.</text>
</comment>
<dbReference type="Pfam" id="PF12697">
    <property type="entry name" value="Abhydrolase_6"/>
    <property type="match status" value="1"/>
</dbReference>
<gene>
    <name evidence="2" type="ORF">BC793_106360</name>
</gene>
<dbReference type="PANTHER" id="PTHR37017:SF11">
    <property type="entry name" value="ESTERASE_LIPASE_THIOESTERASE DOMAIN-CONTAINING PROTEIN"/>
    <property type="match status" value="1"/>
</dbReference>
<dbReference type="SUPFAM" id="SSF53474">
    <property type="entry name" value="alpha/beta-Hydrolases"/>
    <property type="match status" value="1"/>
</dbReference>
<proteinExistence type="predicted"/>
<dbReference type="Proteomes" id="UP000245697">
    <property type="component" value="Unassembled WGS sequence"/>
</dbReference>
<dbReference type="InterPro" id="IPR029058">
    <property type="entry name" value="AB_hydrolase_fold"/>
</dbReference>
<dbReference type="RefSeq" id="WP_109593365.1">
    <property type="nucleotide sequence ID" value="NZ_BONA01000039.1"/>
</dbReference>
<dbReference type="PANTHER" id="PTHR37017">
    <property type="entry name" value="AB HYDROLASE-1 DOMAIN-CONTAINING PROTEIN-RELATED"/>
    <property type="match status" value="1"/>
</dbReference>
<evidence type="ECO:0000313" key="2">
    <source>
        <dbReference type="EMBL" id="PWK48330.1"/>
    </source>
</evidence>
<feature type="domain" description="AB hydrolase-1" evidence="1">
    <location>
        <begin position="4"/>
        <end position="209"/>
    </location>
</feature>
<dbReference type="EMBL" id="QGGR01000006">
    <property type="protein sequence ID" value="PWK48330.1"/>
    <property type="molecule type" value="Genomic_DNA"/>
</dbReference>